<evidence type="ECO:0000313" key="2">
    <source>
        <dbReference type="EMBL" id="AIO00407.1"/>
    </source>
</evidence>
<feature type="compositionally biased region" description="Basic and acidic residues" evidence="1">
    <location>
        <begin position="360"/>
        <end position="370"/>
    </location>
</feature>
<feature type="region of interest" description="Disordered" evidence="1">
    <location>
        <begin position="250"/>
        <end position="283"/>
    </location>
</feature>
<dbReference type="KEGG" id="lpan:LPMP_301820"/>
<reference evidence="2 3" key="1">
    <citation type="journal article" date="2015" name="Sci. Rep.">
        <title>The genome of Leishmania panamensis: insights into genomics of the L. (Viannia) subgenus.</title>
        <authorList>
            <person name="Llanes A."/>
            <person name="Restrepo C.M."/>
            <person name="Vecchio G.D."/>
            <person name="Anguizola F.J."/>
            <person name="Lleonart R."/>
        </authorList>
    </citation>
    <scope>NUCLEOTIDE SEQUENCE [LARGE SCALE GENOMIC DNA]</scope>
    <source>
        <strain evidence="2 3">MHOM/PA/94/PSC-1</strain>
    </source>
</reference>
<dbReference type="VEuPathDB" id="TriTrypDB:LPMP_301820"/>
<dbReference type="AlphaFoldDB" id="A0A088SF26"/>
<sequence>MAGTIPVSAPSFVTVTLTPAPGIHIGGASGAPESSSAAVKSKTLRVPVTASTTVRELAKGAVMRYLLSLRRTAKETDGVLRHLCRAGIAVTDVYLLLSSDASRTTTLEGEEAGSSDGGGALPVHMVELLYDDCVVQVVQVMKETVHMCFHAANAAAAKKSTTSSEQAVAAAGVQSSDEDRTTTVDALTEERAEKSNSISIVALPVAVAASGATRDGPDMLNRDGAIKNAVSSACVSDAVSDTAQASSSTPVIVRQRSKKTAHRVDSIEEESRSEEEEGAKEKEEWQNIALSIATLRERESQRIRWGPDAHKHFAANYVSSPEKIMIGRFKCGRRRPPAVQLHPTPNSSSTSSQGSVSDMRSPRSLRDTKNATETCSGSLSPRPVGAQETDTEEDQHWHQRHEHRHSPQHPCKHHRCNGDFSPRNKSSSINPTPEVLISTATTEPQRSQVTATPSALTVKKMYSAAEEATVEGRSLSLNSNRQEFLLYSAATPVGTAARTGTSPLLSSTVAKPVVAVVARQLSYEEDGTTALKHCPAVTKHSEATPVCRVQREIQG</sequence>
<feature type="compositionally biased region" description="Basic residues" evidence="1">
    <location>
        <begin position="398"/>
        <end position="414"/>
    </location>
</feature>
<evidence type="ECO:0000256" key="1">
    <source>
        <dbReference type="SAM" id="MobiDB-lite"/>
    </source>
</evidence>
<dbReference type="eggNOG" id="ENOG502SHP5">
    <property type="taxonomic scope" value="Eukaryota"/>
</dbReference>
<dbReference type="EMBL" id="CP009399">
    <property type="protein sequence ID" value="AIO00407.1"/>
    <property type="molecule type" value="Genomic_DNA"/>
</dbReference>
<evidence type="ECO:0000313" key="3">
    <source>
        <dbReference type="Proteomes" id="UP000063063"/>
    </source>
</evidence>
<name>A0A088SF26_LEIPA</name>
<dbReference type="Proteomes" id="UP000063063">
    <property type="component" value="Chromosome 30"/>
</dbReference>
<dbReference type="RefSeq" id="XP_010701207.1">
    <property type="nucleotide sequence ID" value="XM_010702905.1"/>
</dbReference>
<gene>
    <name evidence="2" type="ORF">LPMP_301820</name>
</gene>
<dbReference type="OrthoDB" id="266943at2759"/>
<dbReference type="VEuPathDB" id="TriTrypDB:LPAL13_300022400"/>
<feature type="region of interest" description="Disordered" evidence="1">
    <location>
        <begin position="335"/>
        <end position="414"/>
    </location>
</feature>
<proteinExistence type="predicted"/>
<protein>
    <submittedName>
        <fullName evidence="2">Uncharacterized protein</fullName>
    </submittedName>
</protein>
<organism evidence="2 3">
    <name type="scientific">Leishmania panamensis</name>
    <dbReference type="NCBI Taxonomy" id="5679"/>
    <lineage>
        <taxon>Eukaryota</taxon>
        <taxon>Discoba</taxon>
        <taxon>Euglenozoa</taxon>
        <taxon>Kinetoplastea</taxon>
        <taxon>Metakinetoplastina</taxon>
        <taxon>Trypanosomatida</taxon>
        <taxon>Trypanosomatidae</taxon>
        <taxon>Leishmaniinae</taxon>
        <taxon>Leishmania</taxon>
        <taxon>Leishmania guyanensis species complex</taxon>
    </lineage>
</organism>
<accession>A0A088SF26</accession>
<keyword evidence="3" id="KW-1185">Reference proteome</keyword>
<dbReference type="GeneID" id="22577235"/>
<feature type="compositionally biased region" description="Low complexity" evidence="1">
    <location>
        <begin position="347"/>
        <end position="357"/>
    </location>
</feature>